<dbReference type="KEGG" id="mlr:MELLADRAFT_116963"/>
<keyword evidence="14" id="KW-1185">Reference proteome</keyword>
<feature type="transmembrane region" description="Helical" evidence="10">
    <location>
        <begin position="186"/>
        <end position="206"/>
    </location>
</feature>
<name>F4RRU2_MELLP</name>
<keyword evidence="3 10" id="KW-0812">Transmembrane</keyword>
<gene>
    <name evidence="13" type="ORF">MELLADRAFT_116963</name>
</gene>
<reference evidence="14" key="1">
    <citation type="journal article" date="2011" name="Proc. Natl. Acad. Sci. U.S.A.">
        <title>Obligate biotrophy features unraveled by the genomic analysis of rust fungi.</title>
        <authorList>
            <person name="Duplessis S."/>
            <person name="Cuomo C.A."/>
            <person name="Lin Y.-C."/>
            <person name="Aerts A."/>
            <person name="Tisserant E."/>
            <person name="Veneault-Fourrey C."/>
            <person name="Joly D.L."/>
            <person name="Hacquard S."/>
            <person name="Amselem J."/>
            <person name="Cantarel B.L."/>
            <person name="Chiu R."/>
            <person name="Coutinho P.M."/>
            <person name="Feau N."/>
            <person name="Field M."/>
            <person name="Frey P."/>
            <person name="Gelhaye E."/>
            <person name="Goldberg J."/>
            <person name="Grabherr M.G."/>
            <person name="Kodira C.D."/>
            <person name="Kohler A."/>
            <person name="Kuees U."/>
            <person name="Lindquist E.A."/>
            <person name="Lucas S.M."/>
            <person name="Mago R."/>
            <person name="Mauceli E."/>
            <person name="Morin E."/>
            <person name="Murat C."/>
            <person name="Pangilinan J.L."/>
            <person name="Park R."/>
            <person name="Pearson M."/>
            <person name="Quesneville H."/>
            <person name="Rouhier N."/>
            <person name="Sakthikumar S."/>
            <person name="Salamov A.A."/>
            <person name="Schmutz J."/>
            <person name="Selles B."/>
            <person name="Shapiro H."/>
            <person name="Tanguay P."/>
            <person name="Tuskan G.A."/>
            <person name="Henrissat B."/>
            <person name="Van de Peer Y."/>
            <person name="Rouze P."/>
            <person name="Ellis J.G."/>
            <person name="Dodds P.N."/>
            <person name="Schein J.E."/>
            <person name="Zhong S."/>
            <person name="Hamelin R.C."/>
            <person name="Grigoriev I.V."/>
            <person name="Szabo L.J."/>
            <person name="Martin F."/>
        </authorList>
    </citation>
    <scope>NUCLEOTIDE SEQUENCE [LARGE SCALE GENOMIC DNA]</scope>
    <source>
        <strain evidence="14">98AG31 / pathotype 3-4-7</strain>
    </source>
</reference>
<feature type="transmembrane region" description="Helical" evidence="10">
    <location>
        <begin position="345"/>
        <end position="370"/>
    </location>
</feature>
<dbReference type="GO" id="GO:0005783">
    <property type="term" value="C:endoplasmic reticulum"/>
    <property type="evidence" value="ECO:0007669"/>
    <property type="project" value="TreeGrafter"/>
</dbReference>
<dbReference type="Proteomes" id="UP000001072">
    <property type="component" value="Unassembled WGS sequence"/>
</dbReference>
<dbReference type="InterPro" id="IPR001594">
    <property type="entry name" value="Palmitoyltrfase_DHHC"/>
</dbReference>
<dbReference type="InterPro" id="IPR039859">
    <property type="entry name" value="PFA4/ZDH16/20/ERF2-like"/>
</dbReference>
<dbReference type="InParanoid" id="F4RRU2"/>
<dbReference type="OrthoDB" id="9909019at2759"/>
<evidence type="ECO:0000313" key="13">
    <source>
        <dbReference type="EMBL" id="EGG04894.1"/>
    </source>
</evidence>
<dbReference type="Pfam" id="PF01529">
    <property type="entry name" value="DHHC"/>
    <property type="match status" value="1"/>
</dbReference>
<keyword evidence="8 10" id="KW-0012">Acyltransferase</keyword>
<dbReference type="GO" id="GO:0016020">
    <property type="term" value="C:membrane"/>
    <property type="evidence" value="ECO:0007669"/>
    <property type="project" value="UniProtKB-SubCell"/>
</dbReference>
<evidence type="ECO:0000256" key="9">
    <source>
        <dbReference type="ARBA" id="ARBA00048048"/>
    </source>
</evidence>
<evidence type="ECO:0000256" key="1">
    <source>
        <dbReference type="ARBA" id="ARBA00004141"/>
    </source>
</evidence>
<dbReference type="RefSeq" id="XP_007411985.1">
    <property type="nucleotide sequence ID" value="XM_007411923.1"/>
</dbReference>
<comment type="catalytic activity">
    <reaction evidence="9 10">
        <text>L-cysteinyl-[protein] + hexadecanoyl-CoA = S-hexadecanoyl-L-cysteinyl-[protein] + CoA</text>
        <dbReference type="Rhea" id="RHEA:36683"/>
        <dbReference type="Rhea" id="RHEA-COMP:10131"/>
        <dbReference type="Rhea" id="RHEA-COMP:11032"/>
        <dbReference type="ChEBI" id="CHEBI:29950"/>
        <dbReference type="ChEBI" id="CHEBI:57287"/>
        <dbReference type="ChEBI" id="CHEBI:57379"/>
        <dbReference type="ChEBI" id="CHEBI:74151"/>
        <dbReference type="EC" id="2.3.1.225"/>
    </reaction>
</comment>
<keyword evidence="2 10" id="KW-0808">Transferase</keyword>
<evidence type="ECO:0000256" key="5">
    <source>
        <dbReference type="ARBA" id="ARBA00023136"/>
    </source>
</evidence>
<dbReference type="EMBL" id="GL883116">
    <property type="protein sequence ID" value="EGG04894.1"/>
    <property type="molecule type" value="Genomic_DNA"/>
</dbReference>
<dbReference type="PANTHER" id="PTHR22883:SF488">
    <property type="entry name" value="PALMITOYLTRANSFERASE"/>
    <property type="match status" value="1"/>
</dbReference>
<feature type="region of interest" description="Disordered" evidence="11">
    <location>
        <begin position="52"/>
        <end position="122"/>
    </location>
</feature>
<dbReference type="GeneID" id="18925920"/>
<sequence>MDHHHPPSQSTQSTYPSQPSQPSQSQSKSQSNQNQNSTSESLIIKLQNHNNPSKTIISNQTQSSLHQTTSISSTSHQSNRLNQLNPSSNPSTAFTVLPTKSEEIKTSPISKKPSRSLRSISIHSPTTGRRVLNAELHSGNNRFLCDGKLVGSGDSLIPFVLSSISAIGIPIAFIVVHAHWLWYGNFLAGGKVLIFIYVSSMFITSWTDPGIIPRSLDPEPQFEDIEIHSDFDDGELRISKEHRRPHRIERSAKPLWIEIGNQSIMTKWCPTCQTYRPPRTSHCRLCNNCVEQSDHHCTFLNNCIGRRNYFTFLIFLLMTTILLAITLVIGIYYVIKINKKDIGSYITIGLSFVIGTPVMGLGVFHFRLLLQNLTTIETLRTKYENEENRRIHSVGTWCRKSEGVEVGEGYLLRRLTGLSYL</sequence>
<protein>
    <recommendedName>
        <fullName evidence="10">Palmitoyltransferase</fullName>
        <ecNumber evidence="10">2.3.1.225</ecNumber>
    </recommendedName>
</protein>
<feature type="transmembrane region" description="Helical" evidence="10">
    <location>
        <begin position="156"/>
        <end position="180"/>
    </location>
</feature>
<dbReference type="PANTHER" id="PTHR22883">
    <property type="entry name" value="ZINC FINGER DHHC DOMAIN CONTAINING PROTEIN"/>
    <property type="match status" value="1"/>
</dbReference>
<feature type="compositionally biased region" description="Low complexity" evidence="11">
    <location>
        <begin position="58"/>
        <end position="79"/>
    </location>
</feature>
<dbReference type="STRING" id="747676.F4RRU2"/>
<evidence type="ECO:0000256" key="3">
    <source>
        <dbReference type="ARBA" id="ARBA00022692"/>
    </source>
</evidence>
<dbReference type="eggNOG" id="KOG1311">
    <property type="taxonomic scope" value="Eukaryota"/>
</dbReference>
<feature type="region of interest" description="Disordered" evidence="11">
    <location>
        <begin position="1"/>
        <end position="39"/>
    </location>
</feature>
<keyword evidence="5 10" id="KW-0472">Membrane</keyword>
<evidence type="ECO:0000256" key="11">
    <source>
        <dbReference type="SAM" id="MobiDB-lite"/>
    </source>
</evidence>
<evidence type="ECO:0000256" key="10">
    <source>
        <dbReference type="RuleBase" id="RU079119"/>
    </source>
</evidence>
<dbReference type="HOGENOM" id="CLU_652244_0_0_1"/>
<keyword evidence="7" id="KW-0449">Lipoprotein</keyword>
<evidence type="ECO:0000256" key="8">
    <source>
        <dbReference type="ARBA" id="ARBA00023315"/>
    </source>
</evidence>
<dbReference type="VEuPathDB" id="FungiDB:MELLADRAFT_116963"/>
<dbReference type="AlphaFoldDB" id="F4RRU2"/>
<evidence type="ECO:0000313" key="14">
    <source>
        <dbReference type="Proteomes" id="UP000001072"/>
    </source>
</evidence>
<comment type="similarity">
    <text evidence="10">Belongs to the DHHC palmitoyltransferase family.</text>
</comment>
<evidence type="ECO:0000256" key="6">
    <source>
        <dbReference type="ARBA" id="ARBA00023139"/>
    </source>
</evidence>
<feature type="compositionally biased region" description="Low complexity" evidence="11">
    <location>
        <begin position="7"/>
        <end position="39"/>
    </location>
</feature>
<evidence type="ECO:0000256" key="7">
    <source>
        <dbReference type="ARBA" id="ARBA00023288"/>
    </source>
</evidence>
<dbReference type="PROSITE" id="PS50216">
    <property type="entry name" value="DHHC"/>
    <property type="match status" value="1"/>
</dbReference>
<accession>F4RRU2</accession>
<evidence type="ECO:0000256" key="4">
    <source>
        <dbReference type="ARBA" id="ARBA00022989"/>
    </source>
</evidence>
<proteinExistence type="inferred from homology"/>
<feature type="compositionally biased region" description="Polar residues" evidence="11">
    <location>
        <begin position="80"/>
        <end position="94"/>
    </location>
</feature>
<dbReference type="GO" id="GO:0006612">
    <property type="term" value="P:protein targeting to membrane"/>
    <property type="evidence" value="ECO:0007669"/>
    <property type="project" value="TreeGrafter"/>
</dbReference>
<keyword evidence="4 10" id="KW-1133">Transmembrane helix</keyword>
<feature type="domain" description="Palmitoyltransferase DHHC" evidence="12">
    <location>
        <begin position="266"/>
        <end position="380"/>
    </location>
</feature>
<evidence type="ECO:0000259" key="12">
    <source>
        <dbReference type="Pfam" id="PF01529"/>
    </source>
</evidence>
<dbReference type="EC" id="2.3.1.225" evidence="10"/>
<dbReference type="GO" id="GO:0005794">
    <property type="term" value="C:Golgi apparatus"/>
    <property type="evidence" value="ECO:0007669"/>
    <property type="project" value="TreeGrafter"/>
</dbReference>
<feature type="transmembrane region" description="Helical" evidence="10">
    <location>
        <begin position="309"/>
        <end position="333"/>
    </location>
</feature>
<evidence type="ECO:0000256" key="2">
    <source>
        <dbReference type="ARBA" id="ARBA00022679"/>
    </source>
</evidence>
<organism evidence="14">
    <name type="scientific">Melampsora larici-populina (strain 98AG31 / pathotype 3-4-7)</name>
    <name type="common">Poplar leaf rust fungus</name>
    <dbReference type="NCBI Taxonomy" id="747676"/>
    <lineage>
        <taxon>Eukaryota</taxon>
        <taxon>Fungi</taxon>
        <taxon>Dikarya</taxon>
        <taxon>Basidiomycota</taxon>
        <taxon>Pucciniomycotina</taxon>
        <taxon>Pucciniomycetes</taxon>
        <taxon>Pucciniales</taxon>
        <taxon>Melampsoraceae</taxon>
        <taxon>Melampsora</taxon>
    </lineage>
</organism>
<keyword evidence="6" id="KW-0564">Palmitate</keyword>
<comment type="subcellular location">
    <subcellularLocation>
        <location evidence="1">Membrane</location>
        <topology evidence="1">Multi-pass membrane protein</topology>
    </subcellularLocation>
</comment>
<dbReference type="GO" id="GO:0019706">
    <property type="term" value="F:protein-cysteine S-palmitoyltransferase activity"/>
    <property type="evidence" value="ECO:0007669"/>
    <property type="project" value="UniProtKB-EC"/>
</dbReference>
<comment type="domain">
    <text evidence="10">The DHHC domain is required for palmitoyltransferase activity.</text>
</comment>